<evidence type="ECO:0000313" key="2">
    <source>
        <dbReference type="EMBL" id="CAG2060540.1"/>
    </source>
</evidence>
<dbReference type="InterPro" id="IPR050690">
    <property type="entry name" value="JHDM1_Histone_Demethylase"/>
</dbReference>
<keyword evidence="3" id="KW-1185">Reference proteome</keyword>
<dbReference type="Proteomes" id="UP001153148">
    <property type="component" value="Unassembled WGS sequence"/>
</dbReference>
<dbReference type="EMBL" id="CAJPIN010012688">
    <property type="protein sequence ID" value="CAG2060540.1"/>
    <property type="molecule type" value="Genomic_DNA"/>
</dbReference>
<dbReference type="Gene3D" id="2.60.120.650">
    <property type="entry name" value="Cupin"/>
    <property type="match status" value="1"/>
</dbReference>
<protein>
    <recommendedName>
        <fullName evidence="4">JmjC domain-containing protein</fullName>
    </recommendedName>
</protein>
<evidence type="ECO:0008006" key="4">
    <source>
        <dbReference type="Google" id="ProtNLM"/>
    </source>
</evidence>
<proteinExistence type="predicted"/>
<dbReference type="PANTHER" id="PTHR23123">
    <property type="entry name" value="PHD/F-BOX CONTAINING PROTEIN"/>
    <property type="match status" value="1"/>
</dbReference>
<keyword evidence="1" id="KW-0479">Metal-binding</keyword>
<reference evidence="2" key="1">
    <citation type="submission" date="2021-03" db="EMBL/GenBank/DDBJ databases">
        <authorList>
            <person name="Tran Van P."/>
        </authorList>
    </citation>
    <scope>NUCLEOTIDE SEQUENCE</scope>
</reference>
<gene>
    <name evidence="2" type="ORF">TPAB3V08_LOCUS7496</name>
</gene>
<sequence>MLKVVMLCMTGVRNGFGVDEWGKPGQSHGVGGNGMQQVKAIDVIAQNTISILLVDFVDYFLSPYRQHPLNLLSLEMSQTSLKNSIQPPLISRILDWAEIAWPDDSTKPRADVQRYCLLSTKRSFTDFHVDFGGSSVWYHVVKLTIVLNGTVHMGKLQPLLNAI</sequence>
<comment type="caution">
    <text evidence="2">The sequence shown here is derived from an EMBL/GenBank/DDBJ whole genome shotgun (WGS) entry which is preliminary data.</text>
</comment>
<dbReference type="SUPFAM" id="SSF51197">
    <property type="entry name" value="Clavaminate synthase-like"/>
    <property type="match status" value="1"/>
</dbReference>
<accession>A0ABN7NYG9</accession>
<name>A0ABN7NYG9_TIMPD</name>
<organism evidence="2 3">
    <name type="scientific">Timema podura</name>
    <name type="common">Walking stick</name>
    <dbReference type="NCBI Taxonomy" id="61482"/>
    <lineage>
        <taxon>Eukaryota</taxon>
        <taxon>Metazoa</taxon>
        <taxon>Ecdysozoa</taxon>
        <taxon>Arthropoda</taxon>
        <taxon>Hexapoda</taxon>
        <taxon>Insecta</taxon>
        <taxon>Pterygota</taxon>
        <taxon>Neoptera</taxon>
        <taxon>Polyneoptera</taxon>
        <taxon>Phasmatodea</taxon>
        <taxon>Timematodea</taxon>
        <taxon>Timematoidea</taxon>
        <taxon>Timematidae</taxon>
        <taxon>Timema</taxon>
    </lineage>
</organism>
<feature type="non-terminal residue" evidence="2">
    <location>
        <position position="163"/>
    </location>
</feature>
<evidence type="ECO:0000313" key="3">
    <source>
        <dbReference type="Proteomes" id="UP001153148"/>
    </source>
</evidence>
<evidence type="ECO:0000256" key="1">
    <source>
        <dbReference type="ARBA" id="ARBA00022723"/>
    </source>
</evidence>